<dbReference type="EMBL" id="JBALHR010000040">
    <property type="protein sequence ID" value="MEH7830560.1"/>
    <property type="molecule type" value="Genomic_DNA"/>
</dbReference>
<evidence type="ECO:0000313" key="1">
    <source>
        <dbReference type="EMBL" id="MEH7830560.1"/>
    </source>
</evidence>
<dbReference type="Proteomes" id="UP001431963">
    <property type="component" value="Unassembled WGS sequence"/>
</dbReference>
<organism evidence="1 2">
    <name type="scientific">Gemmobacter denitrificans</name>
    <dbReference type="NCBI Taxonomy" id="3123040"/>
    <lineage>
        <taxon>Bacteria</taxon>
        <taxon>Pseudomonadati</taxon>
        <taxon>Pseudomonadota</taxon>
        <taxon>Alphaproteobacteria</taxon>
        <taxon>Rhodobacterales</taxon>
        <taxon>Paracoccaceae</taxon>
        <taxon>Gemmobacter</taxon>
    </lineage>
</organism>
<sequence>MAQDILWLGLHKTGTTFLQKSLDLSQDRLQAAGLAWVGLDEFRRRWTRPLMEEGHDGAQPAPAERPAGLPWRLVFDENIIGLVQRGVTARGLYPQAAERALKIARHLDLQRPLLVLGLRGFAGFLPSLYCEALKSTPFQTFRQFLLWPPEAMSWLPLIRRLQAAFPDSALLLYRAEDLSGHEAALLARITGLPPGDFTLLGAPERLGHSHAAIDRLHAMAREGQVSREDVRRVTAELPRGPGQPGYAPWTTGERTLLEALYARDLAHLAALSRIPGSRLQLITPG</sequence>
<dbReference type="RefSeq" id="WP_335425599.1">
    <property type="nucleotide sequence ID" value="NZ_JBALHR010000040.1"/>
</dbReference>
<evidence type="ECO:0008006" key="3">
    <source>
        <dbReference type="Google" id="ProtNLM"/>
    </source>
</evidence>
<name>A0ABU8C1N0_9RHOB</name>
<protein>
    <recommendedName>
        <fullName evidence="3">Sulfotransferase family protein</fullName>
    </recommendedName>
</protein>
<evidence type="ECO:0000313" key="2">
    <source>
        <dbReference type="Proteomes" id="UP001431963"/>
    </source>
</evidence>
<comment type="caution">
    <text evidence="1">The sequence shown here is derived from an EMBL/GenBank/DDBJ whole genome shotgun (WGS) entry which is preliminary data.</text>
</comment>
<accession>A0ABU8C1N0</accession>
<proteinExistence type="predicted"/>
<dbReference type="InterPro" id="IPR027417">
    <property type="entry name" value="P-loop_NTPase"/>
</dbReference>
<dbReference type="SUPFAM" id="SSF52540">
    <property type="entry name" value="P-loop containing nucleoside triphosphate hydrolases"/>
    <property type="match status" value="1"/>
</dbReference>
<gene>
    <name evidence="1" type="ORF">V6590_20665</name>
</gene>
<keyword evidence="2" id="KW-1185">Reference proteome</keyword>
<reference evidence="1" key="1">
    <citation type="submission" date="2024-02" db="EMBL/GenBank/DDBJ databases">
        <title>Genome sequences of strain Gemmobacter sp. JM10B15.</title>
        <authorList>
            <person name="Zhang M."/>
        </authorList>
    </citation>
    <scope>NUCLEOTIDE SEQUENCE</scope>
    <source>
        <strain evidence="1">JM10B15</strain>
    </source>
</reference>